<dbReference type="Gene3D" id="3.40.190.10">
    <property type="entry name" value="Periplasmic binding protein-like II"/>
    <property type="match status" value="1"/>
</dbReference>
<dbReference type="InterPro" id="IPR000914">
    <property type="entry name" value="SBP_5_dom"/>
</dbReference>
<name>A0ABU1MCW0_9HYPH</name>
<evidence type="ECO:0000256" key="3">
    <source>
        <dbReference type="ARBA" id="ARBA00022448"/>
    </source>
</evidence>
<evidence type="ECO:0000259" key="6">
    <source>
        <dbReference type="Pfam" id="PF00496"/>
    </source>
</evidence>
<dbReference type="PIRSF" id="PIRSF002741">
    <property type="entry name" value="MppA"/>
    <property type="match status" value="1"/>
</dbReference>
<protein>
    <submittedName>
        <fullName evidence="7">Peptide/nickel transport system substrate-binding protein</fullName>
    </submittedName>
</protein>
<dbReference type="PANTHER" id="PTHR30290:SF38">
    <property type="entry name" value="D,D-DIPEPTIDE-BINDING PERIPLASMIC PROTEIN DDPA-RELATED"/>
    <property type="match status" value="1"/>
</dbReference>
<comment type="similarity">
    <text evidence="2">Belongs to the bacterial solute-binding protein 5 family.</text>
</comment>
<keyword evidence="4" id="KW-0732">Signal</keyword>
<organism evidence="7 8">
    <name type="scientific">Brucella pseudogrignonensis</name>
    <dbReference type="NCBI Taxonomy" id="419475"/>
    <lineage>
        <taxon>Bacteria</taxon>
        <taxon>Pseudomonadati</taxon>
        <taxon>Pseudomonadota</taxon>
        <taxon>Alphaproteobacteria</taxon>
        <taxon>Hyphomicrobiales</taxon>
        <taxon>Brucellaceae</taxon>
        <taxon>Brucella/Ochrobactrum group</taxon>
        <taxon>Brucella</taxon>
    </lineage>
</organism>
<evidence type="ECO:0000256" key="5">
    <source>
        <dbReference type="ARBA" id="ARBA00022764"/>
    </source>
</evidence>
<comment type="subcellular location">
    <subcellularLocation>
        <location evidence="1">Periplasm</location>
    </subcellularLocation>
</comment>
<dbReference type="InterPro" id="IPR030678">
    <property type="entry name" value="Peptide/Ni-bd"/>
</dbReference>
<evidence type="ECO:0000313" key="8">
    <source>
        <dbReference type="Proteomes" id="UP001184614"/>
    </source>
</evidence>
<evidence type="ECO:0000256" key="4">
    <source>
        <dbReference type="ARBA" id="ARBA00022729"/>
    </source>
</evidence>
<gene>
    <name evidence="7" type="ORF">J2782_003628</name>
</gene>
<dbReference type="Gene3D" id="3.10.105.10">
    <property type="entry name" value="Dipeptide-binding Protein, Domain 3"/>
    <property type="match status" value="1"/>
</dbReference>
<dbReference type="Proteomes" id="UP001184614">
    <property type="component" value="Unassembled WGS sequence"/>
</dbReference>
<evidence type="ECO:0000256" key="1">
    <source>
        <dbReference type="ARBA" id="ARBA00004418"/>
    </source>
</evidence>
<sequence>MDSKYMPQPQMVDQWKTSDDGLTWDFTLRDGLDFHDGAKVTSADVIASIKRWWQKDVIGVRLQAATNEITATDDKSFRIVLKEPFGIMLEAFARPSSIPLFIMPKRIADLPPTTVLEEVVGSGPFRFVQEEFRPGVGWTYVKNEKYVPRTEPADGLAGGKVPNVDRIEAIWFPSPDTAMSALQSGELDIMESINPDHRINFTGSDISLQPKGSPTISTIRFNWAQPPFNDIKLRQAVQAVATQQDYLDVVVGDPDAYKICPALFGCNTPLETDAGFIDSGTPDIERAKKLVEESSYNGEKVVIITPGDLASFSALAPMTQQLLSSIGIQSEIQTMEWSAFLTRRANSGPVSDGGWNLAHAVFDGIDLISPLGNMNFDARGKDGYTGFIVDPETEALKTRYQQESDPAKQKEIAAEMQKRAYEQVFYIPLGTYDQYTAIRPEFANYVSSPVAILWGVGKS</sequence>
<keyword evidence="8" id="KW-1185">Reference proteome</keyword>
<dbReference type="PANTHER" id="PTHR30290">
    <property type="entry name" value="PERIPLASMIC BINDING COMPONENT OF ABC TRANSPORTER"/>
    <property type="match status" value="1"/>
</dbReference>
<accession>A0ABU1MCW0</accession>
<keyword evidence="3" id="KW-0813">Transport</keyword>
<comment type="caution">
    <text evidence="7">The sequence shown here is derived from an EMBL/GenBank/DDBJ whole genome shotgun (WGS) entry which is preliminary data.</text>
</comment>
<feature type="domain" description="Solute-binding protein family 5" evidence="6">
    <location>
        <begin position="7"/>
        <end position="355"/>
    </location>
</feature>
<keyword evidence="5" id="KW-0574">Periplasm</keyword>
<dbReference type="RefSeq" id="WP_310015005.1">
    <property type="nucleotide sequence ID" value="NZ_JAVDQT010000007.1"/>
</dbReference>
<evidence type="ECO:0000313" key="7">
    <source>
        <dbReference type="EMBL" id="MDR6433882.1"/>
    </source>
</evidence>
<dbReference type="Pfam" id="PF00496">
    <property type="entry name" value="SBP_bac_5"/>
    <property type="match status" value="1"/>
</dbReference>
<dbReference type="InterPro" id="IPR039424">
    <property type="entry name" value="SBP_5"/>
</dbReference>
<dbReference type="SUPFAM" id="SSF53850">
    <property type="entry name" value="Periplasmic binding protein-like II"/>
    <property type="match status" value="1"/>
</dbReference>
<dbReference type="CDD" id="cd08502">
    <property type="entry name" value="PBP2_NikA_DppA_OppA_like_16"/>
    <property type="match status" value="1"/>
</dbReference>
<dbReference type="EMBL" id="JAVDQT010000007">
    <property type="protein sequence ID" value="MDR6433882.1"/>
    <property type="molecule type" value="Genomic_DNA"/>
</dbReference>
<evidence type="ECO:0000256" key="2">
    <source>
        <dbReference type="ARBA" id="ARBA00005695"/>
    </source>
</evidence>
<reference evidence="7 8" key="1">
    <citation type="submission" date="2023-07" db="EMBL/GenBank/DDBJ databases">
        <title>Sorghum-associated microbial communities from plants grown in Nebraska, USA.</title>
        <authorList>
            <person name="Schachtman D."/>
        </authorList>
    </citation>
    <scope>NUCLEOTIDE SEQUENCE [LARGE SCALE GENOMIC DNA]</scope>
    <source>
        <strain evidence="7 8">DS1730</strain>
    </source>
</reference>
<proteinExistence type="inferred from homology"/>